<evidence type="ECO:0000313" key="7">
    <source>
        <dbReference type="Proteomes" id="UP000752171"/>
    </source>
</evidence>
<dbReference type="SUPFAM" id="SSF49842">
    <property type="entry name" value="TNF-like"/>
    <property type="match status" value="1"/>
</dbReference>
<sequence length="229" mass="25490">MRPFLRATVISLLLLMFFFQDSVGEKQAEKPESLQSLFIQRDISAELKFLRDLITQQGMMLVEQQKVNTAQASELSALKNEMDHLKKENAGRTKVAFSAGIGPPLRILGPFNSETNLIYKKVLTNIGGAYNSYTGVFTAPVRGVYYIRFTGSEYGNTSNNIGVNLYKNEQYLLHLGENGSDGLAKHISSGVTLELEAGDVVYTRLPAHYVLWGGSDFRTTFSGFLIFPM</sequence>
<dbReference type="PANTHER" id="PTHR22923:SF102">
    <property type="entry name" value="CEREBELLIN 13-RELATED"/>
    <property type="match status" value="1"/>
</dbReference>
<dbReference type="AlphaFoldDB" id="A0A8T2MK91"/>
<evidence type="ECO:0000256" key="3">
    <source>
        <dbReference type="ARBA" id="ARBA00022729"/>
    </source>
</evidence>
<evidence type="ECO:0000256" key="2">
    <source>
        <dbReference type="ARBA" id="ARBA00022525"/>
    </source>
</evidence>
<dbReference type="EMBL" id="JAICCE010000001">
    <property type="protein sequence ID" value="KAG9282202.1"/>
    <property type="molecule type" value="Genomic_DNA"/>
</dbReference>
<reference evidence="6 7" key="1">
    <citation type="submission" date="2021-07" db="EMBL/GenBank/DDBJ databases">
        <authorList>
            <person name="Imarazene B."/>
            <person name="Zahm M."/>
            <person name="Klopp C."/>
            <person name="Cabau C."/>
            <person name="Beille S."/>
            <person name="Jouanno E."/>
            <person name="Castinel A."/>
            <person name="Lluch J."/>
            <person name="Gil L."/>
            <person name="Kuchtly C."/>
            <person name="Lopez Roques C."/>
            <person name="Donnadieu C."/>
            <person name="Parrinello H."/>
            <person name="Journot L."/>
            <person name="Du K."/>
            <person name="Schartl M."/>
            <person name="Retaux S."/>
            <person name="Guiguen Y."/>
        </authorList>
    </citation>
    <scope>NUCLEOTIDE SEQUENCE [LARGE SCALE GENOMIC DNA]</scope>
    <source>
        <strain evidence="6">Pach_M1</strain>
        <tissue evidence="6">Testis</tissue>
    </source>
</reference>
<evidence type="ECO:0000256" key="4">
    <source>
        <dbReference type="SAM" id="SignalP"/>
    </source>
</evidence>
<evidence type="ECO:0000259" key="5">
    <source>
        <dbReference type="PROSITE" id="PS50871"/>
    </source>
</evidence>
<dbReference type="SMART" id="SM00110">
    <property type="entry name" value="C1Q"/>
    <property type="match status" value="1"/>
</dbReference>
<dbReference type="GO" id="GO:0005576">
    <property type="term" value="C:extracellular region"/>
    <property type="evidence" value="ECO:0007669"/>
    <property type="project" value="UniProtKB-SubCell"/>
</dbReference>
<accession>A0A8T2MK91</accession>
<keyword evidence="3 4" id="KW-0732">Signal</keyword>
<dbReference type="InterPro" id="IPR050822">
    <property type="entry name" value="Cerebellin_Synaptic_Org"/>
</dbReference>
<feature type="signal peptide" evidence="4">
    <location>
        <begin position="1"/>
        <end position="24"/>
    </location>
</feature>
<feature type="domain" description="C1q" evidence="5">
    <location>
        <begin position="90"/>
        <end position="229"/>
    </location>
</feature>
<protein>
    <submittedName>
        <fullName evidence="6">Complement C1q-like protein 4</fullName>
    </submittedName>
</protein>
<feature type="chain" id="PRO_5035922197" evidence="4">
    <location>
        <begin position="25"/>
        <end position="229"/>
    </location>
</feature>
<gene>
    <name evidence="6" type="primary">C1QL4</name>
    <name evidence="6" type="ORF">AMEX_G826</name>
</gene>
<comment type="caution">
    <text evidence="6">The sequence shown here is derived from an EMBL/GenBank/DDBJ whole genome shotgun (WGS) entry which is preliminary data.</text>
</comment>
<dbReference type="Proteomes" id="UP000752171">
    <property type="component" value="Unassembled WGS sequence"/>
</dbReference>
<organism evidence="6 7">
    <name type="scientific">Astyanax mexicanus</name>
    <name type="common">Blind cave fish</name>
    <name type="synonym">Astyanax fasciatus mexicanus</name>
    <dbReference type="NCBI Taxonomy" id="7994"/>
    <lineage>
        <taxon>Eukaryota</taxon>
        <taxon>Metazoa</taxon>
        <taxon>Chordata</taxon>
        <taxon>Craniata</taxon>
        <taxon>Vertebrata</taxon>
        <taxon>Euteleostomi</taxon>
        <taxon>Actinopterygii</taxon>
        <taxon>Neopterygii</taxon>
        <taxon>Teleostei</taxon>
        <taxon>Ostariophysi</taxon>
        <taxon>Characiformes</taxon>
        <taxon>Characoidei</taxon>
        <taxon>Acestrorhamphidae</taxon>
        <taxon>Acestrorhamphinae</taxon>
        <taxon>Astyanax</taxon>
    </lineage>
</organism>
<proteinExistence type="predicted"/>
<evidence type="ECO:0000256" key="1">
    <source>
        <dbReference type="ARBA" id="ARBA00004613"/>
    </source>
</evidence>
<dbReference type="PRINTS" id="PR00007">
    <property type="entry name" value="COMPLEMNTC1Q"/>
</dbReference>
<dbReference type="Pfam" id="PF00386">
    <property type="entry name" value="C1q"/>
    <property type="match status" value="1"/>
</dbReference>
<keyword evidence="2" id="KW-0964">Secreted</keyword>
<dbReference type="InterPro" id="IPR001073">
    <property type="entry name" value="C1q_dom"/>
</dbReference>
<evidence type="ECO:0000313" key="6">
    <source>
        <dbReference type="EMBL" id="KAG9282202.1"/>
    </source>
</evidence>
<dbReference type="Gene3D" id="2.60.120.40">
    <property type="match status" value="1"/>
</dbReference>
<comment type="subcellular location">
    <subcellularLocation>
        <location evidence="1">Secreted</location>
    </subcellularLocation>
</comment>
<dbReference type="InterPro" id="IPR008983">
    <property type="entry name" value="Tumour_necrosis_fac-like_dom"/>
</dbReference>
<name>A0A8T2MK91_ASTMX</name>
<dbReference type="PANTHER" id="PTHR22923">
    <property type="entry name" value="CEREBELLIN-RELATED"/>
    <property type="match status" value="1"/>
</dbReference>
<dbReference type="PROSITE" id="PS50871">
    <property type="entry name" value="C1Q"/>
    <property type="match status" value="1"/>
</dbReference>